<dbReference type="Pfam" id="PF04230">
    <property type="entry name" value="PS_pyruv_trans"/>
    <property type="match status" value="1"/>
</dbReference>
<keyword evidence="2" id="KW-0328">Glycosyltransferase</keyword>
<dbReference type="InterPro" id="IPR007345">
    <property type="entry name" value="Polysacch_pyruvyl_Trfase"/>
</dbReference>
<dbReference type="EC" id="2.4.-.-" evidence="2"/>
<dbReference type="Proteomes" id="UP001167871">
    <property type="component" value="Unassembled WGS sequence"/>
</dbReference>
<evidence type="ECO:0000313" key="2">
    <source>
        <dbReference type="EMBL" id="MDN0049598.1"/>
    </source>
</evidence>
<gene>
    <name evidence="2" type="ORF">QVO10_09410</name>
</gene>
<accession>A0ABT7X688</accession>
<proteinExistence type="predicted"/>
<name>A0ABT7X688_9BACE</name>
<evidence type="ECO:0000259" key="1">
    <source>
        <dbReference type="Pfam" id="PF04230"/>
    </source>
</evidence>
<dbReference type="EMBL" id="JAUEII010000019">
    <property type="protein sequence ID" value="MDN0049598.1"/>
    <property type="molecule type" value="Genomic_DNA"/>
</dbReference>
<reference evidence="2" key="1">
    <citation type="submission" date="2023-06" db="EMBL/GenBank/DDBJ databases">
        <authorList>
            <person name="Zeman M."/>
            <person name="Kubasova T."/>
            <person name="Jahodarova E."/>
            <person name="Nykrynova M."/>
            <person name="Rychlik I."/>
        </authorList>
    </citation>
    <scope>NUCLEOTIDE SEQUENCE</scope>
    <source>
        <strain evidence="2">84_SSukc20</strain>
    </source>
</reference>
<evidence type="ECO:0000313" key="3">
    <source>
        <dbReference type="Proteomes" id="UP001167871"/>
    </source>
</evidence>
<keyword evidence="2" id="KW-0808">Transferase</keyword>
<comment type="caution">
    <text evidence="2">The sequence shown here is derived from an EMBL/GenBank/DDBJ whole genome shotgun (WGS) entry which is preliminary data.</text>
</comment>
<feature type="domain" description="Polysaccharide pyruvyl transferase" evidence="1">
    <location>
        <begin position="14"/>
        <end position="316"/>
    </location>
</feature>
<reference evidence="2" key="2">
    <citation type="submission" date="2024-05" db="EMBL/GenBank/DDBJ databases">
        <title>Identification and characterization of horizontal gene transfer across gut microbiota members of farm animals based on homology search.</title>
        <authorList>
            <person name="Schwarzerova J."/>
            <person name="Nykrynova M."/>
            <person name="Jureckova K."/>
            <person name="Cejkova D."/>
            <person name="Rychlik I."/>
        </authorList>
    </citation>
    <scope>NUCLEOTIDE SEQUENCE</scope>
    <source>
        <strain evidence="2">84_SSukc20</strain>
    </source>
</reference>
<protein>
    <submittedName>
        <fullName evidence="2">Polysaccharide pyruvyl transferase family protein</fullName>
        <ecNumber evidence="2">2.4.-.-</ecNumber>
    </submittedName>
</protein>
<organism evidence="2 3">
    <name type="scientific">Bacteroides gallinaceum</name>
    <dbReference type="NCBI Taxonomy" id="1462571"/>
    <lineage>
        <taxon>Bacteria</taxon>
        <taxon>Pseudomonadati</taxon>
        <taxon>Bacteroidota</taxon>
        <taxon>Bacteroidia</taxon>
        <taxon>Bacteroidales</taxon>
        <taxon>Bacteroidaceae</taxon>
        <taxon>Bacteroides</taxon>
    </lineage>
</organism>
<keyword evidence="3" id="KW-1185">Reference proteome</keyword>
<dbReference type="RefSeq" id="WP_301639899.1">
    <property type="nucleotide sequence ID" value="NZ_JAUEII010000019.1"/>
</dbReference>
<sequence>MRIGIITYWTSNDNYGQLLQCYALQQVLKGMGHDPYLIRFIHGEKLSVVKKIMRRLSWKGLQYMFSSERRHSKQLRKKNMRQNVLRRFDDFRNEYIISSNKIYHGLLELRAYPPEADVYICGSDQVWRNSFTLTDTPAWFLSFGKKQTHRVAYAVSIGRELEDKELLIFKQYLSSFNKISVREESARLLCDSLGFHEAQVTLDPTLLLPAENYRQIADKVTIQNRPYLFMYILNINSKEEIYWATVSSYLKQRDLNVKIVYSSGYIQAQQLIAKYPNTLATIPEWISYIDHAQCIITTSFHGVVFSIKMHKPFLAFLLTNQFSKGNDRIISLLNSLNLSERIYNPDQPIASQMEKPINWDNVESKLSQLQIKSNNFLKFL</sequence>
<dbReference type="GO" id="GO:0016757">
    <property type="term" value="F:glycosyltransferase activity"/>
    <property type="evidence" value="ECO:0007669"/>
    <property type="project" value="UniProtKB-KW"/>
</dbReference>